<dbReference type="AlphaFoldDB" id="A0A0C9WZ90"/>
<gene>
    <name evidence="2" type="ORF">K443DRAFT_219270</name>
</gene>
<evidence type="ECO:0000313" key="3">
    <source>
        <dbReference type="Proteomes" id="UP000054477"/>
    </source>
</evidence>
<evidence type="ECO:0000313" key="2">
    <source>
        <dbReference type="EMBL" id="KIJ98175.1"/>
    </source>
</evidence>
<proteinExistence type="predicted"/>
<protein>
    <submittedName>
        <fullName evidence="2">Uncharacterized protein</fullName>
    </submittedName>
</protein>
<dbReference type="Proteomes" id="UP000054477">
    <property type="component" value="Unassembled WGS sequence"/>
</dbReference>
<keyword evidence="3" id="KW-1185">Reference proteome</keyword>
<name>A0A0C9WZ90_9AGAR</name>
<organism evidence="2 3">
    <name type="scientific">Laccaria amethystina LaAM-08-1</name>
    <dbReference type="NCBI Taxonomy" id="1095629"/>
    <lineage>
        <taxon>Eukaryota</taxon>
        <taxon>Fungi</taxon>
        <taxon>Dikarya</taxon>
        <taxon>Basidiomycota</taxon>
        <taxon>Agaricomycotina</taxon>
        <taxon>Agaricomycetes</taxon>
        <taxon>Agaricomycetidae</taxon>
        <taxon>Agaricales</taxon>
        <taxon>Agaricineae</taxon>
        <taxon>Hydnangiaceae</taxon>
        <taxon>Laccaria</taxon>
    </lineage>
</organism>
<feature type="region of interest" description="Disordered" evidence="1">
    <location>
        <begin position="76"/>
        <end position="95"/>
    </location>
</feature>
<evidence type="ECO:0000256" key="1">
    <source>
        <dbReference type="SAM" id="MobiDB-lite"/>
    </source>
</evidence>
<accession>A0A0C9WZ90</accession>
<sequence length="95" mass="10290">MHRGLFILQCKACALPLCQEPTLNAHQRSCDGLLHGRGLGNVTGYPGVFQSNPCPYPSKPVPASMSAGFRGYGSRVYENPRVPQPARGYASQNDQ</sequence>
<dbReference type="OrthoDB" id="3073370at2759"/>
<reference evidence="3" key="2">
    <citation type="submission" date="2015-01" db="EMBL/GenBank/DDBJ databases">
        <title>Evolutionary Origins and Diversification of the Mycorrhizal Mutualists.</title>
        <authorList>
            <consortium name="DOE Joint Genome Institute"/>
            <consortium name="Mycorrhizal Genomics Consortium"/>
            <person name="Kohler A."/>
            <person name="Kuo A."/>
            <person name="Nagy L.G."/>
            <person name="Floudas D."/>
            <person name="Copeland A."/>
            <person name="Barry K.W."/>
            <person name="Cichocki N."/>
            <person name="Veneault-Fourrey C."/>
            <person name="LaButti K."/>
            <person name="Lindquist E.A."/>
            <person name="Lipzen A."/>
            <person name="Lundell T."/>
            <person name="Morin E."/>
            <person name="Murat C."/>
            <person name="Riley R."/>
            <person name="Ohm R."/>
            <person name="Sun H."/>
            <person name="Tunlid A."/>
            <person name="Henrissat B."/>
            <person name="Grigoriev I.V."/>
            <person name="Hibbett D.S."/>
            <person name="Martin F."/>
        </authorList>
    </citation>
    <scope>NUCLEOTIDE SEQUENCE [LARGE SCALE GENOMIC DNA]</scope>
    <source>
        <strain evidence="3">LaAM-08-1</strain>
    </source>
</reference>
<reference evidence="2 3" key="1">
    <citation type="submission" date="2014-04" db="EMBL/GenBank/DDBJ databases">
        <authorList>
            <consortium name="DOE Joint Genome Institute"/>
            <person name="Kuo A."/>
            <person name="Kohler A."/>
            <person name="Nagy L.G."/>
            <person name="Floudas D."/>
            <person name="Copeland A."/>
            <person name="Barry K.W."/>
            <person name="Cichocki N."/>
            <person name="Veneault-Fourrey C."/>
            <person name="LaButti K."/>
            <person name="Lindquist E.A."/>
            <person name="Lipzen A."/>
            <person name="Lundell T."/>
            <person name="Morin E."/>
            <person name="Murat C."/>
            <person name="Sun H."/>
            <person name="Tunlid A."/>
            <person name="Henrissat B."/>
            <person name="Grigoriev I.V."/>
            <person name="Hibbett D.S."/>
            <person name="Martin F."/>
            <person name="Nordberg H.P."/>
            <person name="Cantor M.N."/>
            <person name="Hua S.X."/>
        </authorList>
    </citation>
    <scope>NUCLEOTIDE SEQUENCE [LARGE SCALE GENOMIC DNA]</scope>
    <source>
        <strain evidence="2 3">LaAM-08-1</strain>
    </source>
</reference>
<dbReference type="EMBL" id="KN838675">
    <property type="protein sequence ID" value="KIJ98175.1"/>
    <property type="molecule type" value="Genomic_DNA"/>
</dbReference>
<dbReference type="HOGENOM" id="CLU_2373104_0_0_1"/>